<comment type="caution">
    <text evidence="2">The sequence shown here is derived from an EMBL/GenBank/DDBJ whole genome shotgun (WGS) entry which is preliminary data.</text>
</comment>
<sequence>MTIATSRALLVPYTEHLKHDFILLNCCPINRLEMNGPHTLASAKRVFENLITDNQSFTRAVIDNKTREYIGHLFVTQSEGKHELGYIINKEYWNEGLATEVLRPFFTMACFELDLSEVFATVNIDHVPSIKLLEKLGFVQQEAKQDQFGPYYLYQYSAYGSKATTSYGAVAQSA</sequence>
<name>A0ABV4NFA2_9VIBR</name>
<protein>
    <submittedName>
        <fullName evidence="2">GNAT family N-acetyltransferase</fullName>
        <ecNumber evidence="2">2.3.-.-</ecNumber>
    </submittedName>
</protein>
<keyword evidence="3" id="KW-1185">Reference proteome</keyword>
<proteinExistence type="predicted"/>
<reference evidence="2 3" key="1">
    <citation type="journal article" date="2024" name="ISME J.">
        <title>Tailless and filamentous prophages are predominant in marine Vibrio.</title>
        <authorList>
            <person name="Steensen K."/>
            <person name="Seneca J."/>
            <person name="Bartlau N."/>
            <person name="Yu X.A."/>
            <person name="Hussain F.A."/>
            <person name="Polz M.F."/>
        </authorList>
    </citation>
    <scope>NUCLEOTIDE SEQUENCE [LARGE SCALE GENOMIC DNA]</scope>
    <source>
        <strain evidence="2 3">10N.222.51.A1</strain>
    </source>
</reference>
<dbReference type="RefSeq" id="WP_372267441.1">
    <property type="nucleotide sequence ID" value="NZ_JBFRUW010000063.1"/>
</dbReference>
<organism evidence="2 3">
    <name type="scientific">Vibrio gallaecicus</name>
    <dbReference type="NCBI Taxonomy" id="552386"/>
    <lineage>
        <taxon>Bacteria</taxon>
        <taxon>Pseudomonadati</taxon>
        <taxon>Pseudomonadota</taxon>
        <taxon>Gammaproteobacteria</taxon>
        <taxon>Vibrionales</taxon>
        <taxon>Vibrionaceae</taxon>
        <taxon>Vibrio</taxon>
    </lineage>
</organism>
<dbReference type="PROSITE" id="PS51186">
    <property type="entry name" value="GNAT"/>
    <property type="match status" value="1"/>
</dbReference>
<dbReference type="Pfam" id="PF13302">
    <property type="entry name" value="Acetyltransf_3"/>
    <property type="match status" value="1"/>
</dbReference>
<dbReference type="SUPFAM" id="SSF55729">
    <property type="entry name" value="Acyl-CoA N-acyltransferases (Nat)"/>
    <property type="match status" value="1"/>
</dbReference>
<evidence type="ECO:0000313" key="3">
    <source>
        <dbReference type="Proteomes" id="UP001570417"/>
    </source>
</evidence>
<dbReference type="PANTHER" id="PTHR43792:SF1">
    <property type="entry name" value="N-ACETYLTRANSFERASE DOMAIN-CONTAINING PROTEIN"/>
    <property type="match status" value="1"/>
</dbReference>
<dbReference type="GO" id="GO:0016746">
    <property type="term" value="F:acyltransferase activity"/>
    <property type="evidence" value="ECO:0007669"/>
    <property type="project" value="UniProtKB-KW"/>
</dbReference>
<evidence type="ECO:0000259" key="1">
    <source>
        <dbReference type="PROSITE" id="PS51186"/>
    </source>
</evidence>
<evidence type="ECO:0000313" key="2">
    <source>
        <dbReference type="EMBL" id="MFA0570104.1"/>
    </source>
</evidence>
<dbReference type="InterPro" id="IPR016181">
    <property type="entry name" value="Acyl_CoA_acyltransferase"/>
</dbReference>
<dbReference type="InterPro" id="IPR000182">
    <property type="entry name" value="GNAT_dom"/>
</dbReference>
<accession>A0ABV4NFA2</accession>
<dbReference type="InterPro" id="IPR051531">
    <property type="entry name" value="N-acetyltransferase"/>
</dbReference>
<feature type="domain" description="N-acetyltransferase" evidence="1">
    <location>
        <begin position="8"/>
        <end position="159"/>
    </location>
</feature>
<keyword evidence="2" id="KW-0808">Transferase</keyword>
<dbReference type="Proteomes" id="UP001570417">
    <property type="component" value="Unassembled WGS sequence"/>
</dbReference>
<dbReference type="PANTHER" id="PTHR43792">
    <property type="entry name" value="GNAT FAMILY, PUTATIVE (AFU_ORTHOLOGUE AFUA_3G00765)-RELATED-RELATED"/>
    <property type="match status" value="1"/>
</dbReference>
<keyword evidence="2" id="KW-0012">Acyltransferase</keyword>
<dbReference type="Gene3D" id="3.40.630.30">
    <property type="match status" value="1"/>
</dbReference>
<dbReference type="EMBL" id="JBFRUW010000063">
    <property type="protein sequence ID" value="MFA0570104.1"/>
    <property type="molecule type" value="Genomic_DNA"/>
</dbReference>
<gene>
    <name evidence="2" type="ORF">AB4566_17660</name>
</gene>
<dbReference type="EC" id="2.3.-.-" evidence="2"/>